<name>A0A9P6VMU8_9HELO</name>
<comment type="caution">
    <text evidence="1">The sequence shown here is derived from an EMBL/GenBank/DDBJ whole genome shotgun (WGS) entry which is preliminary data.</text>
</comment>
<sequence>MNDQEAFAIAVEEAKLSGCVDIQGWKTTGQVRGLFCSVELGVKRDRQEVLDLNIKYLMLPNLFEKQH</sequence>
<dbReference type="Proteomes" id="UP000785200">
    <property type="component" value="Unassembled WGS sequence"/>
</dbReference>
<evidence type="ECO:0000313" key="1">
    <source>
        <dbReference type="EMBL" id="KAG0650604.1"/>
    </source>
</evidence>
<proteinExistence type="predicted"/>
<evidence type="ECO:0000313" key="2">
    <source>
        <dbReference type="Proteomes" id="UP000785200"/>
    </source>
</evidence>
<dbReference type="EMBL" id="VNKQ01000005">
    <property type="protein sequence ID" value="KAG0650604.1"/>
    <property type="molecule type" value="Genomic_DNA"/>
</dbReference>
<accession>A0A9P6VMU8</accession>
<dbReference type="OrthoDB" id="408702at2759"/>
<gene>
    <name evidence="1" type="ORF">D0Z07_2431</name>
</gene>
<keyword evidence="2" id="KW-1185">Reference proteome</keyword>
<protein>
    <submittedName>
        <fullName evidence="1">Uncharacterized protein</fullName>
    </submittedName>
</protein>
<reference evidence="1" key="1">
    <citation type="submission" date="2019-07" db="EMBL/GenBank/DDBJ databases">
        <title>Hyphodiscus hymeniophilus genome sequencing and assembly.</title>
        <authorList>
            <person name="Kramer G."/>
            <person name="Nodwell J."/>
        </authorList>
    </citation>
    <scope>NUCLEOTIDE SEQUENCE</scope>
    <source>
        <strain evidence="1">ATCC 34498</strain>
    </source>
</reference>
<dbReference type="AlphaFoldDB" id="A0A9P6VMU8"/>
<organism evidence="1 2">
    <name type="scientific">Hyphodiscus hymeniophilus</name>
    <dbReference type="NCBI Taxonomy" id="353542"/>
    <lineage>
        <taxon>Eukaryota</taxon>
        <taxon>Fungi</taxon>
        <taxon>Dikarya</taxon>
        <taxon>Ascomycota</taxon>
        <taxon>Pezizomycotina</taxon>
        <taxon>Leotiomycetes</taxon>
        <taxon>Helotiales</taxon>
        <taxon>Hyphodiscaceae</taxon>
        <taxon>Hyphodiscus</taxon>
    </lineage>
</organism>